<keyword evidence="3" id="KW-0378">Hydrolase</keyword>
<comment type="caution">
    <text evidence="3">The sequence shown here is derived from an EMBL/GenBank/DDBJ whole genome shotgun (WGS) entry which is preliminary data.</text>
</comment>
<feature type="domain" description="Fumarylacetoacetase-like C-terminal" evidence="2">
    <location>
        <begin position="80"/>
        <end position="293"/>
    </location>
</feature>
<dbReference type="EMBL" id="NRSG01000085">
    <property type="protein sequence ID" value="MBK1659148.1"/>
    <property type="molecule type" value="Genomic_DNA"/>
</dbReference>
<dbReference type="RefSeq" id="WP_133219304.1">
    <property type="nucleotide sequence ID" value="NZ_NRSG01000085.1"/>
</dbReference>
<evidence type="ECO:0000313" key="4">
    <source>
        <dbReference type="Proteomes" id="UP000697995"/>
    </source>
</evidence>
<organism evidence="3 4">
    <name type="scientific">Paracraurococcus ruber</name>
    <dbReference type="NCBI Taxonomy" id="77675"/>
    <lineage>
        <taxon>Bacteria</taxon>
        <taxon>Pseudomonadati</taxon>
        <taxon>Pseudomonadota</taxon>
        <taxon>Alphaproteobacteria</taxon>
        <taxon>Acetobacterales</taxon>
        <taxon>Roseomonadaceae</taxon>
        <taxon>Paracraurococcus</taxon>
    </lineage>
</organism>
<evidence type="ECO:0000256" key="1">
    <source>
        <dbReference type="ARBA" id="ARBA00022723"/>
    </source>
</evidence>
<dbReference type="InterPro" id="IPR011234">
    <property type="entry name" value="Fumarylacetoacetase-like_C"/>
</dbReference>
<protein>
    <submittedName>
        <fullName evidence="3">Hydrolase</fullName>
    </submittedName>
</protein>
<accession>A0ABS1CXV6</accession>
<sequence>MRLVTFRKPHRLGTHIGALRADGAVLDLAAASPALEGGHMPAFIAGGAAALQHARDAMARAPVAEGAALCAPIPRPPKNVFCVGKNYHEHAKEFAGSGFDASAKEVVPEAPVVFSKPATAIIPTGETIPAHLDPTNSTDYEGELAVVIGHGGRGIRAADALRHVFGYTIVNDVTARTLQHRHRQWVLGKGIDGFCPMGPAILTADEVPDPRALRVITHVNGEKRQDASVADLIFDIPTLIEAISAGITLEPGDIIATGTPVGVGIGFSPPKFLQKGDVVRVEVPGIGVLENPVG</sequence>
<gene>
    <name evidence="3" type="ORF">CKO45_12980</name>
</gene>
<dbReference type="Gene3D" id="3.90.850.10">
    <property type="entry name" value="Fumarylacetoacetase-like, C-terminal domain"/>
    <property type="match status" value="1"/>
</dbReference>
<dbReference type="PANTHER" id="PTHR11820:SF7">
    <property type="entry name" value="ACYLPYRUVASE FAHD1, MITOCHONDRIAL"/>
    <property type="match status" value="1"/>
</dbReference>
<proteinExistence type="predicted"/>
<reference evidence="3 4" key="1">
    <citation type="journal article" date="2020" name="Microorganisms">
        <title>Osmotic Adaptation and Compatible Solute Biosynthesis of Phototrophic Bacteria as Revealed from Genome Analyses.</title>
        <authorList>
            <person name="Imhoff J.F."/>
            <person name="Rahn T."/>
            <person name="Kunzel S."/>
            <person name="Keller A."/>
            <person name="Neulinger S.C."/>
        </authorList>
    </citation>
    <scope>NUCLEOTIDE SEQUENCE [LARGE SCALE GENOMIC DNA]</scope>
    <source>
        <strain evidence="3 4">DSM 15382</strain>
    </source>
</reference>
<dbReference type="InterPro" id="IPR036663">
    <property type="entry name" value="Fumarylacetoacetase_C_sf"/>
</dbReference>
<dbReference type="SUPFAM" id="SSF56529">
    <property type="entry name" value="FAH"/>
    <property type="match status" value="1"/>
</dbReference>
<keyword evidence="1" id="KW-0479">Metal-binding</keyword>
<dbReference type="GO" id="GO:0016787">
    <property type="term" value="F:hydrolase activity"/>
    <property type="evidence" value="ECO:0007669"/>
    <property type="project" value="UniProtKB-KW"/>
</dbReference>
<evidence type="ECO:0000259" key="2">
    <source>
        <dbReference type="Pfam" id="PF01557"/>
    </source>
</evidence>
<dbReference type="Proteomes" id="UP000697995">
    <property type="component" value="Unassembled WGS sequence"/>
</dbReference>
<dbReference type="Pfam" id="PF01557">
    <property type="entry name" value="FAA_hydrolase"/>
    <property type="match status" value="1"/>
</dbReference>
<keyword evidence="4" id="KW-1185">Reference proteome</keyword>
<dbReference type="PANTHER" id="PTHR11820">
    <property type="entry name" value="ACYLPYRUVASE"/>
    <property type="match status" value="1"/>
</dbReference>
<evidence type="ECO:0000313" key="3">
    <source>
        <dbReference type="EMBL" id="MBK1659148.1"/>
    </source>
</evidence>
<name>A0ABS1CXV6_9PROT</name>